<evidence type="ECO:0008006" key="8">
    <source>
        <dbReference type="Google" id="ProtNLM"/>
    </source>
</evidence>
<dbReference type="Gene3D" id="1.10.640.10">
    <property type="entry name" value="Haem peroxidase domain superfamily, animal type"/>
    <property type="match status" value="1"/>
</dbReference>
<dbReference type="InterPro" id="IPR037120">
    <property type="entry name" value="Haem_peroxidase_sf_animal"/>
</dbReference>
<dbReference type="InterPro" id="IPR010255">
    <property type="entry name" value="Haem_peroxidase_sf"/>
</dbReference>
<dbReference type="GO" id="GO:0020037">
    <property type="term" value="F:heme binding"/>
    <property type="evidence" value="ECO:0007669"/>
    <property type="project" value="InterPro"/>
</dbReference>
<keyword evidence="7" id="KW-1185">Reference proteome</keyword>
<dbReference type="GO" id="GO:0006979">
    <property type="term" value="P:response to oxidative stress"/>
    <property type="evidence" value="ECO:0007669"/>
    <property type="project" value="InterPro"/>
</dbReference>
<dbReference type="SUPFAM" id="SSF48113">
    <property type="entry name" value="Heme-dependent peroxidases"/>
    <property type="match status" value="1"/>
</dbReference>
<dbReference type="EMBL" id="CAXIEN010000239">
    <property type="protein sequence ID" value="CAL1288902.1"/>
    <property type="molecule type" value="Genomic_DNA"/>
</dbReference>
<dbReference type="AlphaFoldDB" id="A0AAV2AZ52"/>
<accession>A0AAV2AZ52</accession>
<dbReference type="GO" id="GO:0004601">
    <property type="term" value="F:peroxidase activity"/>
    <property type="evidence" value="ECO:0007669"/>
    <property type="project" value="UniProtKB-KW"/>
</dbReference>
<comment type="subcellular location">
    <subcellularLocation>
        <location evidence="1">Secreted</location>
    </subcellularLocation>
</comment>
<name>A0AAV2AZ52_9ARAC</name>
<evidence type="ECO:0000256" key="1">
    <source>
        <dbReference type="ARBA" id="ARBA00004613"/>
    </source>
</evidence>
<dbReference type="GO" id="GO:0005576">
    <property type="term" value="C:extracellular region"/>
    <property type="evidence" value="ECO:0007669"/>
    <property type="project" value="UniProtKB-SubCell"/>
</dbReference>
<evidence type="ECO:0000313" key="7">
    <source>
        <dbReference type="Proteomes" id="UP001497382"/>
    </source>
</evidence>
<dbReference type="Proteomes" id="UP001497382">
    <property type="component" value="Unassembled WGS sequence"/>
</dbReference>
<keyword evidence="5" id="KW-0408">Iron</keyword>
<evidence type="ECO:0000256" key="4">
    <source>
        <dbReference type="ARBA" id="ARBA00023180"/>
    </source>
</evidence>
<dbReference type="PRINTS" id="PR00457">
    <property type="entry name" value="ANPEROXIDASE"/>
</dbReference>
<evidence type="ECO:0000256" key="5">
    <source>
        <dbReference type="PIRSR" id="PIRSR619791-2"/>
    </source>
</evidence>
<dbReference type="PANTHER" id="PTHR11475:SF4">
    <property type="entry name" value="CHORION PEROXIDASE"/>
    <property type="match status" value="1"/>
</dbReference>
<gene>
    <name evidence="6" type="ORF">LARSCL_LOCUS15627</name>
</gene>
<organism evidence="6 7">
    <name type="scientific">Larinioides sclopetarius</name>
    <dbReference type="NCBI Taxonomy" id="280406"/>
    <lineage>
        <taxon>Eukaryota</taxon>
        <taxon>Metazoa</taxon>
        <taxon>Ecdysozoa</taxon>
        <taxon>Arthropoda</taxon>
        <taxon>Chelicerata</taxon>
        <taxon>Arachnida</taxon>
        <taxon>Araneae</taxon>
        <taxon>Araneomorphae</taxon>
        <taxon>Entelegynae</taxon>
        <taxon>Araneoidea</taxon>
        <taxon>Araneidae</taxon>
        <taxon>Larinioides</taxon>
    </lineage>
</organism>
<sequence>MDCCSEKNAKKPNCKPISIRSDDPFYSQFNKTCINFRRTVQCSCNTPNRAQTNGATAFFDDSQLYGVKEEDVRNARTLDGTGQLKHDITKVGCLLPPGKNPADPFCPKGEDKICFKGPDPRINHHAIVMSHFTMFMREHNRIATALKEINPHWGEEKLFQEARKILNAEHQCIFFKDYLPIVLSPRIVKEFGLTVPEGESGMQYNSSVIPGTWNEFAISSFRLHSMVRKDLGSLNLQFRQTFSNPQLLREGHLTEIIKGIRHVPGEQYDRYMISDLTNYLYEKPGVPYGKDLASLNIQRGRDHGLAPYIEVVKFCSDGTILISSFDDLYKLGLMTKDNADLLKKVYAAVEDIDVWVGMNLEEHMPGSVLGPSSACINAKQFYFIQKGDRFYFDLVGPNAPFTTEQRKALKQCSWSRFLCDNTHVSKITKNPFILPSDQNTEVSCNEIPKIDLTLWKDNGNTAGWWTFFPRR</sequence>
<feature type="binding site" description="axial binding residue" evidence="5">
    <location>
        <position position="224"/>
    </location>
    <ligand>
        <name>heme b</name>
        <dbReference type="ChEBI" id="CHEBI:60344"/>
    </ligand>
    <ligandPart>
        <name>Fe</name>
        <dbReference type="ChEBI" id="CHEBI:18248"/>
    </ligandPart>
</feature>
<keyword evidence="3" id="KW-0575">Peroxidase</keyword>
<evidence type="ECO:0000313" key="6">
    <source>
        <dbReference type="EMBL" id="CAL1288902.1"/>
    </source>
</evidence>
<dbReference type="GO" id="GO:0046872">
    <property type="term" value="F:metal ion binding"/>
    <property type="evidence" value="ECO:0007669"/>
    <property type="project" value="UniProtKB-KW"/>
</dbReference>
<keyword evidence="2" id="KW-0964">Secreted</keyword>
<keyword evidence="4" id="KW-0325">Glycoprotein</keyword>
<dbReference type="InterPro" id="IPR019791">
    <property type="entry name" value="Haem_peroxidase_animal"/>
</dbReference>
<evidence type="ECO:0000256" key="2">
    <source>
        <dbReference type="ARBA" id="ARBA00022525"/>
    </source>
</evidence>
<keyword evidence="5" id="KW-0479">Metal-binding</keyword>
<comment type="caution">
    <text evidence="6">The sequence shown here is derived from an EMBL/GenBank/DDBJ whole genome shotgun (WGS) entry which is preliminary data.</text>
</comment>
<proteinExistence type="predicted"/>
<protein>
    <recommendedName>
        <fullName evidence="8">Peroxidase</fullName>
    </recommendedName>
</protein>
<reference evidence="6 7" key="1">
    <citation type="submission" date="2024-04" db="EMBL/GenBank/DDBJ databases">
        <authorList>
            <person name="Rising A."/>
            <person name="Reimegard J."/>
            <person name="Sonavane S."/>
            <person name="Akerstrom W."/>
            <person name="Nylinder S."/>
            <person name="Hedman E."/>
            <person name="Kallberg Y."/>
        </authorList>
    </citation>
    <scope>NUCLEOTIDE SEQUENCE [LARGE SCALE GENOMIC DNA]</scope>
</reference>
<dbReference type="Pfam" id="PF03098">
    <property type="entry name" value="An_peroxidase"/>
    <property type="match status" value="1"/>
</dbReference>
<dbReference type="PROSITE" id="PS50292">
    <property type="entry name" value="PEROXIDASE_3"/>
    <property type="match status" value="1"/>
</dbReference>
<keyword evidence="3" id="KW-0560">Oxidoreductase</keyword>
<keyword evidence="5" id="KW-0349">Heme</keyword>
<evidence type="ECO:0000256" key="3">
    <source>
        <dbReference type="ARBA" id="ARBA00022559"/>
    </source>
</evidence>
<dbReference type="PANTHER" id="PTHR11475">
    <property type="entry name" value="OXIDASE/PEROXIDASE"/>
    <property type="match status" value="1"/>
</dbReference>